<dbReference type="GO" id="GO:0071972">
    <property type="term" value="F:peptidoglycan L,D-transpeptidase activity"/>
    <property type="evidence" value="ECO:0007669"/>
    <property type="project" value="TreeGrafter"/>
</dbReference>
<dbReference type="EMBL" id="PFAJ01000015">
    <property type="protein sequence ID" value="PIR97465.1"/>
    <property type="molecule type" value="Genomic_DNA"/>
</dbReference>
<keyword evidence="7" id="KW-0812">Transmembrane</keyword>
<evidence type="ECO:0000256" key="3">
    <source>
        <dbReference type="ARBA" id="ARBA00022960"/>
    </source>
</evidence>
<evidence type="ECO:0000313" key="10">
    <source>
        <dbReference type="Proteomes" id="UP000230557"/>
    </source>
</evidence>
<dbReference type="AlphaFoldDB" id="A0A2H0VEE7"/>
<sequence>MEGEIKKSYRVEFSDVTVKVRPIRHQKQQQNSAWCKVEGGVFLLLLSVFVALGSFTPLKISLNSISSDNLRYTAVSVEKQIEPSKFPINEGLGDRYILVNLQEQILKAYDQGKKVFETTILSGHKDRRTPRGEFKIINQSPRAYSQVADLYMPYWMAFTHDGKYWLGFHELPEYPDGSKEGEENLGWPYSGRCIRLGIGAAEEFYNWSKVGDKVLVY</sequence>
<dbReference type="InterPro" id="IPR038063">
    <property type="entry name" value="Transpep_catalytic_dom"/>
</dbReference>
<evidence type="ECO:0000256" key="5">
    <source>
        <dbReference type="ARBA" id="ARBA00023316"/>
    </source>
</evidence>
<dbReference type="Proteomes" id="UP000230557">
    <property type="component" value="Unassembled WGS sequence"/>
</dbReference>
<evidence type="ECO:0000256" key="4">
    <source>
        <dbReference type="ARBA" id="ARBA00022984"/>
    </source>
</evidence>
<organism evidence="9 10">
    <name type="scientific">Candidatus Doudnabacteria bacterium CG10_big_fil_rev_8_21_14_0_10_41_10</name>
    <dbReference type="NCBI Taxonomy" id="1974551"/>
    <lineage>
        <taxon>Bacteria</taxon>
        <taxon>Candidatus Doudnaibacteriota</taxon>
    </lineage>
</organism>
<comment type="pathway">
    <text evidence="1 6">Cell wall biogenesis; peptidoglycan biosynthesis.</text>
</comment>
<keyword evidence="2" id="KW-0808">Transferase</keyword>
<name>A0A2H0VEE7_9BACT</name>
<accession>A0A2H0VEE7</accession>
<dbReference type="PANTHER" id="PTHR30582">
    <property type="entry name" value="L,D-TRANSPEPTIDASE"/>
    <property type="match status" value="1"/>
</dbReference>
<evidence type="ECO:0000256" key="6">
    <source>
        <dbReference type="PROSITE-ProRule" id="PRU01373"/>
    </source>
</evidence>
<evidence type="ECO:0000256" key="1">
    <source>
        <dbReference type="ARBA" id="ARBA00004752"/>
    </source>
</evidence>
<keyword evidence="5 6" id="KW-0961">Cell wall biogenesis/degradation</keyword>
<dbReference type="InterPro" id="IPR005490">
    <property type="entry name" value="LD_TPept_cat_dom"/>
</dbReference>
<comment type="caution">
    <text evidence="9">The sequence shown here is derived from an EMBL/GenBank/DDBJ whole genome shotgun (WGS) entry which is preliminary data.</text>
</comment>
<dbReference type="SUPFAM" id="SSF141523">
    <property type="entry name" value="L,D-transpeptidase catalytic domain-like"/>
    <property type="match status" value="1"/>
</dbReference>
<gene>
    <name evidence="9" type="ORF">COT91_01075</name>
</gene>
<keyword evidence="4 6" id="KW-0573">Peptidoglycan synthesis</keyword>
<keyword evidence="3 6" id="KW-0133">Cell shape</keyword>
<dbReference type="CDD" id="cd16913">
    <property type="entry name" value="YkuD_like"/>
    <property type="match status" value="1"/>
</dbReference>
<dbReference type="GO" id="GO:0016740">
    <property type="term" value="F:transferase activity"/>
    <property type="evidence" value="ECO:0007669"/>
    <property type="project" value="UniProtKB-KW"/>
</dbReference>
<dbReference type="UniPathway" id="UPA00219"/>
<proteinExistence type="predicted"/>
<feature type="domain" description="L,D-TPase catalytic" evidence="8">
    <location>
        <begin position="95"/>
        <end position="217"/>
    </location>
</feature>
<dbReference type="Gene3D" id="2.40.440.10">
    <property type="entry name" value="L,D-transpeptidase catalytic domain-like"/>
    <property type="match status" value="1"/>
</dbReference>
<evidence type="ECO:0000313" key="9">
    <source>
        <dbReference type="EMBL" id="PIR97465.1"/>
    </source>
</evidence>
<protein>
    <recommendedName>
        <fullName evidence="8">L,D-TPase catalytic domain-containing protein</fullName>
    </recommendedName>
</protein>
<reference evidence="10" key="1">
    <citation type="submission" date="2017-09" db="EMBL/GenBank/DDBJ databases">
        <title>Depth-based differentiation of microbial function through sediment-hosted aquifers and enrichment of novel symbionts in the deep terrestrial subsurface.</title>
        <authorList>
            <person name="Probst A.J."/>
            <person name="Ladd B."/>
            <person name="Jarett J.K."/>
            <person name="Geller-Mcgrath D.E."/>
            <person name="Sieber C.M.K."/>
            <person name="Emerson J.B."/>
            <person name="Anantharaman K."/>
            <person name="Thomas B.C."/>
            <person name="Malmstrom R."/>
            <person name="Stieglmeier M."/>
            <person name="Klingl A."/>
            <person name="Woyke T."/>
            <person name="Ryan C.M."/>
            <person name="Banfield J.F."/>
        </authorList>
    </citation>
    <scope>NUCLEOTIDE SEQUENCE [LARGE SCALE GENOMIC DNA]</scope>
</reference>
<dbReference type="GO" id="GO:0008360">
    <property type="term" value="P:regulation of cell shape"/>
    <property type="evidence" value="ECO:0007669"/>
    <property type="project" value="UniProtKB-UniRule"/>
</dbReference>
<feature type="transmembrane region" description="Helical" evidence="7">
    <location>
        <begin position="33"/>
        <end position="55"/>
    </location>
</feature>
<keyword evidence="7" id="KW-1133">Transmembrane helix</keyword>
<keyword evidence="7" id="KW-0472">Membrane</keyword>
<dbReference type="GO" id="GO:0005576">
    <property type="term" value="C:extracellular region"/>
    <property type="evidence" value="ECO:0007669"/>
    <property type="project" value="TreeGrafter"/>
</dbReference>
<evidence type="ECO:0000256" key="7">
    <source>
        <dbReference type="SAM" id="Phobius"/>
    </source>
</evidence>
<dbReference type="InterPro" id="IPR050979">
    <property type="entry name" value="LD-transpeptidase"/>
</dbReference>
<dbReference type="GO" id="GO:0018104">
    <property type="term" value="P:peptidoglycan-protein cross-linking"/>
    <property type="evidence" value="ECO:0007669"/>
    <property type="project" value="TreeGrafter"/>
</dbReference>
<dbReference type="PANTHER" id="PTHR30582:SF2">
    <property type="entry name" value="L,D-TRANSPEPTIDASE YCIB-RELATED"/>
    <property type="match status" value="1"/>
</dbReference>
<dbReference type="GO" id="GO:0071555">
    <property type="term" value="P:cell wall organization"/>
    <property type="evidence" value="ECO:0007669"/>
    <property type="project" value="UniProtKB-UniRule"/>
</dbReference>
<feature type="active site" description="Nucleophile" evidence="6">
    <location>
        <position position="193"/>
    </location>
</feature>
<evidence type="ECO:0000256" key="2">
    <source>
        <dbReference type="ARBA" id="ARBA00022679"/>
    </source>
</evidence>
<feature type="active site" description="Proton donor/acceptor" evidence="6">
    <location>
        <position position="169"/>
    </location>
</feature>
<dbReference type="Pfam" id="PF03734">
    <property type="entry name" value="YkuD"/>
    <property type="match status" value="1"/>
</dbReference>
<dbReference type="PROSITE" id="PS52029">
    <property type="entry name" value="LD_TPASE"/>
    <property type="match status" value="1"/>
</dbReference>
<evidence type="ECO:0000259" key="8">
    <source>
        <dbReference type="PROSITE" id="PS52029"/>
    </source>
</evidence>